<evidence type="ECO:0000313" key="5">
    <source>
        <dbReference type="Proteomes" id="UP000305067"/>
    </source>
</evidence>
<feature type="region of interest" description="Disordered" evidence="2">
    <location>
        <begin position="97"/>
        <end position="125"/>
    </location>
</feature>
<feature type="region of interest" description="Disordered" evidence="2">
    <location>
        <begin position="255"/>
        <end position="394"/>
    </location>
</feature>
<dbReference type="PROSITE" id="PS50828">
    <property type="entry name" value="SMR"/>
    <property type="match status" value="1"/>
</dbReference>
<name>A0A5C3QKE1_9AGAR</name>
<dbReference type="Proteomes" id="UP000305067">
    <property type="component" value="Unassembled WGS sequence"/>
</dbReference>
<reference evidence="4 5" key="1">
    <citation type="journal article" date="2019" name="Nat. Ecol. Evol.">
        <title>Megaphylogeny resolves global patterns of mushroom evolution.</title>
        <authorList>
            <person name="Varga T."/>
            <person name="Krizsan K."/>
            <person name="Foldi C."/>
            <person name="Dima B."/>
            <person name="Sanchez-Garcia M."/>
            <person name="Sanchez-Ramirez S."/>
            <person name="Szollosi G.J."/>
            <person name="Szarkandi J.G."/>
            <person name="Papp V."/>
            <person name="Albert L."/>
            <person name="Andreopoulos W."/>
            <person name="Angelini C."/>
            <person name="Antonin V."/>
            <person name="Barry K.W."/>
            <person name="Bougher N.L."/>
            <person name="Buchanan P."/>
            <person name="Buyck B."/>
            <person name="Bense V."/>
            <person name="Catcheside P."/>
            <person name="Chovatia M."/>
            <person name="Cooper J."/>
            <person name="Damon W."/>
            <person name="Desjardin D."/>
            <person name="Finy P."/>
            <person name="Geml J."/>
            <person name="Haridas S."/>
            <person name="Hughes K."/>
            <person name="Justo A."/>
            <person name="Karasinski D."/>
            <person name="Kautmanova I."/>
            <person name="Kiss B."/>
            <person name="Kocsube S."/>
            <person name="Kotiranta H."/>
            <person name="LaButti K.M."/>
            <person name="Lechner B.E."/>
            <person name="Liimatainen K."/>
            <person name="Lipzen A."/>
            <person name="Lukacs Z."/>
            <person name="Mihaltcheva S."/>
            <person name="Morgado L.N."/>
            <person name="Niskanen T."/>
            <person name="Noordeloos M.E."/>
            <person name="Ohm R.A."/>
            <person name="Ortiz-Santana B."/>
            <person name="Ovrebo C."/>
            <person name="Racz N."/>
            <person name="Riley R."/>
            <person name="Savchenko A."/>
            <person name="Shiryaev A."/>
            <person name="Soop K."/>
            <person name="Spirin V."/>
            <person name="Szebenyi C."/>
            <person name="Tomsovsky M."/>
            <person name="Tulloss R.E."/>
            <person name="Uehling J."/>
            <person name="Grigoriev I.V."/>
            <person name="Vagvolgyi C."/>
            <person name="Papp T."/>
            <person name="Martin F.M."/>
            <person name="Miettinen O."/>
            <person name="Hibbett D.S."/>
            <person name="Nagy L.G."/>
        </authorList>
    </citation>
    <scope>NUCLEOTIDE SEQUENCE [LARGE SCALE GENOMIC DNA]</scope>
    <source>
        <strain evidence="4 5">CBS 309.79</strain>
    </source>
</reference>
<gene>
    <name evidence="4" type="ORF">BDV98DRAFT_528169</name>
</gene>
<proteinExistence type="predicted"/>
<evidence type="ECO:0000259" key="3">
    <source>
        <dbReference type="PROSITE" id="PS50828"/>
    </source>
</evidence>
<feature type="compositionally biased region" description="Basic and acidic residues" evidence="2">
    <location>
        <begin position="338"/>
        <end position="351"/>
    </location>
</feature>
<organism evidence="4 5">
    <name type="scientific">Pterulicium gracile</name>
    <dbReference type="NCBI Taxonomy" id="1884261"/>
    <lineage>
        <taxon>Eukaryota</taxon>
        <taxon>Fungi</taxon>
        <taxon>Dikarya</taxon>
        <taxon>Basidiomycota</taxon>
        <taxon>Agaricomycotina</taxon>
        <taxon>Agaricomycetes</taxon>
        <taxon>Agaricomycetidae</taxon>
        <taxon>Agaricales</taxon>
        <taxon>Pleurotineae</taxon>
        <taxon>Pterulaceae</taxon>
        <taxon>Pterulicium</taxon>
    </lineage>
</organism>
<dbReference type="Pfam" id="PF01713">
    <property type="entry name" value="Smr"/>
    <property type="match status" value="1"/>
</dbReference>
<evidence type="ECO:0000313" key="4">
    <source>
        <dbReference type="EMBL" id="TFL02485.1"/>
    </source>
</evidence>
<protein>
    <recommendedName>
        <fullName evidence="3">Smr domain-containing protein</fullName>
    </recommendedName>
</protein>
<dbReference type="OrthoDB" id="3231855at2759"/>
<sequence>MDYLATSSFSLFLRVLVANKVTVPSSQLIHPAILGLWEGVVLQRLSHDDPSSLLPLCKYITTLWIGHHVAQDSKHIVLLTVVWSAVGALLSQAVGNADGRNASRRPKRRVSTHARSRTRSDVSASRRVAFSPHIASVETPAVITVLQPHPEAPPLIPPSPLVSLNHPIIAVPMDPASQEGLSPRVMFTQPFVGVSSDQPTTALPTVIAIETRGSLSPAEEPNSANSILPPTSPAPLPVIMPIPKSILRLRASSSAGGQPMFVSGPETPARTDTSPEFFPPSPIAVTSHTKFTSIPAQPLPSSSRGTSDNDPSRPPSVLPSYPTHETSTTTRLPASHVHPVERKASRDESGKTRARPIRPTPEKISTNPLYNISNTPFVNGRDTPSESPPTYAPRSDGIASPCLPVPLPAPRQVSMPVPVLHVPPPKPVAMPVPVTAPIPRKPVAMPVPALVTPPVPAWSSTTKRVPKPIPASAALPHAPIIDRLSTLSLESTVSAVGKEALLKRADLYRDQARDKEAERDAALKQRRTAQSGSRVSEAFLLAMDARKADALAKTLHGKAERRYYLAHNEDAGKTPAVLGGAAATGPTIDVHRLFLAEAIRKTEDALCDAIRERQPELRVIVGRGSHSKGGKAVLRPALKAEMEKQGLSAQVDTKNEGVLILTWPT</sequence>
<dbReference type="InterPro" id="IPR053020">
    <property type="entry name" value="Smr_domain_protein"/>
</dbReference>
<dbReference type="AlphaFoldDB" id="A0A5C3QKE1"/>
<dbReference type="Gene3D" id="3.30.1370.110">
    <property type="match status" value="1"/>
</dbReference>
<feature type="domain" description="Smr" evidence="3">
    <location>
        <begin position="588"/>
        <end position="664"/>
    </location>
</feature>
<dbReference type="InterPro" id="IPR036063">
    <property type="entry name" value="Smr_dom_sf"/>
</dbReference>
<feature type="compositionally biased region" description="Basic residues" evidence="2">
    <location>
        <begin position="102"/>
        <end position="117"/>
    </location>
</feature>
<dbReference type="SUPFAM" id="SSF160443">
    <property type="entry name" value="SMR domain-like"/>
    <property type="match status" value="1"/>
</dbReference>
<keyword evidence="1" id="KW-0175">Coiled coil</keyword>
<feature type="compositionally biased region" description="Polar residues" evidence="2">
    <location>
        <begin position="323"/>
        <end position="332"/>
    </location>
</feature>
<dbReference type="InterPro" id="IPR002625">
    <property type="entry name" value="Smr_dom"/>
</dbReference>
<evidence type="ECO:0000256" key="2">
    <source>
        <dbReference type="SAM" id="MobiDB-lite"/>
    </source>
</evidence>
<feature type="compositionally biased region" description="Polar residues" evidence="2">
    <location>
        <begin position="284"/>
        <end position="309"/>
    </location>
</feature>
<dbReference type="SMART" id="SM00463">
    <property type="entry name" value="SMR"/>
    <property type="match status" value="1"/>
</dbReference>
<dbReference type="PANTHER" id="PTHR47417:SF1">
    <property type="entry name" value="SMR DOMAIN-CONTAINING PROTEIN YPL199C"/>
    <property type="match status" value="1"/>
</dbReference>
<dbReference type="STRING" id="1884261.A0A5C3QKE1"/>
<dbReference type="PANTHER" id="PTHR47417">
    <property type="entry name" value="SMR DOMAIN-CONTAINING PROTEIN YPL199C"/>
    <property type="match status" value="1"/>
</dbReference>
<accession>A0A5C3QKE1</accession>
<evidence type="ECO:0000256" key="1">
    <source>
        <dbReference type="SAM" id="Coils"/>
    </source>
</evidence>
<keyword evidence="5" id="KW-1185">Reference proteome</keyword>
<dbReference type="EMBL" id="ML178822">
    <property type="protein sequence ID" value="TFL02485.1"/>
    <property type="molecule type" value="Genomic_DNA"/>
</dbReference>
<feature type="coiled-coil region" evidence="1">
    <location>
        <begin position="498"/>
        <end position="525"/>
    </location>
</feature>
<feature type="compositionally biased region" description="Polar residues" evidence="2">
    <location>
        <begin position="363"/>
        <end position="377"/>
    </location>
</feature>